<name>A4JU17_BURVG</name>
<organism evidence="1 2">
    <name type="scientific">Burkholderia vietnamiensis (strain G4 / LMG 22486)</name>
    <name type="common">Burkholderia cepacia (strain R1808)</name>
    <dbReference type="NCBI Taxonomy" id="269482"/>
    <lineage>
        <taxon>Bacteria</taxon>
        <taxon>Pseudomonadati</taxon>
        <taxon>Pseudomonadota</taxon>
        <taxon>Betaproteobacteria</taxon>
        <taxon>Burkholderiales</taxon>
        <taxon>Burkholderiaceae</taxon>
        <taxon>Burkholderia</taxon>
        <taxon>Burkholderia cepacia complex</taxon>
    </lineage>
</organism>
<evidence type="ECO:0000313" key="1">
    <source>
        <dbReference type="EMBL" id="ABO59770.1"/>
    </source>
</evidence>
<proteinExistence type="predicted"/>
<dbReference type="EMBL" id="CP000617">
    <property type="protein sequence ID" value="ABO59770.1"/>
    <property type="molecule type" value="Genomic_DNA"/>
</dbReference>
<dbReference type="Proteomes" id="UP000002287">
    <property type="component" value="Plasmid pBVIE01"/>
</dbReference>
<reference evidence="1 2" key="1">
    <citation type="submission" date="2007-03" db="EMBL/GenBank/DDBJ databases">
        <title>Complete sequence of plasmid pBVIE01 of Burkholderia vietnamiensis G4.</title>
        <authorList>
            <consortium name="US DOE Joint Genome Institute"/>
            <person name="Copeland A."/>
            <person name="Lucas S."/>
            <person name="Lapidus A."/>
            <person name="Barry K."/>
            <person name="Detter J.C."/>
            <person name="Glavina del Rio T."/>
            <person name="Hammon N."/>
            <person name="Israni S."/>
            <person name="Dalin E."/>
            <person name="Tice H."/>
            <person name="Pitluck S."/>
            <person name="Chain P."/>
            <person name="Malfatti S."/>
            <person name="Shin M."/>
            <person name="Vergez L."/>
            <person name="Schmutz J."/>
            <person name="Larimer F."/>
            <person name="Land M."/>
            <person name="Hauser L."/>
            <person name="Kyrpides N."/>
            <person name="Tiedje J."/>
            <person name="Richardson P."/>
        </authorList>
    </citation>
    <scope>NUCLEOTIDE SEQUENCE [LARGE SCALE GENOMIC DNA]</scope>
    <source>
        <strain evidence="2">G4 / LMG 22486</strain>
        <plasmid evidence="1 2">pBVIE01</plasmid>
    </source>
</reference>
<keyword evidence="1" id="KW-0614">Plasmid</keyword>
<evidence type="ECO:0000313" key="2">
    <source>
        <dbReference type="Proteomes" id="UP000002287"/>
    </source>
</evidence>
<geneLocation type="plasmid" evidence="1 2">
    <name>pBVIE01</name>
</geneLocation>
<gene>
    <name evidence="1" type="ordered locus">Bcep1808_6883</name>
</gene>
<sequence>MIQTTIPSPEDRLPVAMYLTARDWLLANDPDAARILTWSRREVAPPRTPDDMAREIVWIILCAGRSAQAARTIEAKVWRAMEAGEPVVSAFGYRAKAAAIERAWFDRDKDFCALQGVVATGDPEAVIAWCKTLPFVGDDTKYQLAKNFGADVCKPDIWLCRLAGIPDKPRYPIKMRFPACMDLCRMLARATNDRAAAVDSLLWLACNKGVLVTDAQASPITLNNKPPRMRSIYESSADGTEDATSRRSQLALDL</sequence>
<dbReference type="KEGG" id="bvi:Bcep1808_6883"/>
<protein>
    <submittedName>
        <fullName evidence="1">Uncharacterized protein</fullName>
    </submittedName>
</protein>
<accession>A4JU17</accession>
<dbReference type="AlphaFoldDB" id="A4JU17"/>
<dbReference type="HOGENOM" id="CLU_084760_0_0_4"/>